<dbReference type="InterPro" id="IPR050319">
    <property type="entry name" value="ABC_transp_ATP-bind"/>
</dbReference>
<evidence type="ECO:0000256" key="3">
    <source>
        <dbReference type="ARBA" id="ARBA00022741"/>
    </source>
</evidence>
<keyword evidence="7" id="KW-1185">Reference proteome</keyword>
<dbReference type="SMART" id="SM00382">
    <property type="entry name" value="AAA"/>
    <property type="match status" value="2"/>
</dbReference>
<dbReference type="NCBIfam" id="NF008453">
    <property type="entry name" value="PRK11308.1"/>
    <property type="match status" value="2"/>
</dbReference>
<sequence length="536" mass="57756">MTTALLAVDQLTIDYRHKQGGAVQAVKSLSFRVNPGEVVALVGGSGSGKSTTAAALVGLLSRQALRRAGSIAFNGQALENASQRQWQQLRGLDIGFVPQDPAQALNPIQTIAKQMQEALTLHNVPKKIAAARLPALLAEVGLNDSQRVLASYPHQLSGGMRQRVLLAMAMCHQPQLIIADEPTSALDVSVQKQVLDALAAVVANKNIALILITHDLNVALERADRVLVMHEGQLVESGTPASLLRQTRHPYTRLLLEASPAFLTVPYRQPPDAGLPLMQVKELSKQFVLAGGATFNAVDQVSFPLIRGGTTSLAGESGSGKSTTVRMLAGLEHPDGGQIEFDGTLLSAGRSAEFRRRVQMVYQNPYASLNPKMTLEAIITEPLRAFRLGNKQTQRERAAELLAAVELPVNLLTVRPSALSGGQRQRVAIARALAISPELLILDEPVSALDVAVQAQILALLDRLQREHGLTYLFISHDLAVVRQISDYVVIMQQGKVVEQGEVASIFTTPSSAYTRQLLAHIPGTFGQKMALYRSA</sequence>
<feature type="domain" description="ABC transporter" evidence="5">
    <location>
        <begin position="11"/>
        <end position="256"/>
    </location>
</feature>
<dbReference type="InterPro" id="IPR003593">
    <property type="entry name" value="AAA+_ATPase"/>
</dbReference>
<comment type="caution">
    <text evidence="6">The sequence shown here is derived from an EMBL/GenBank/DDBJ whole genome shotgun (WGS) entry which is preliminary data.</text>
</comment>
<dbReference type="Gene3D" id="3.40.50.300">
    <property type="entry name" value="P-loop containing nucleotide triphosphate hydrolases"/>
    <property type="match status" value="2"/>
</dbReference>
<dbReference type="Pfam" id="PF00005">
    <property type="entry name" value="ABC_tran"/>
    <property type="match status" value="2"/>
</dbReference>
<gene>
    <name evidence="6" type="ORF">N5923_19760</name>
</gene>
<proteinExistence type="inferred from homology"/>
<evidence type="ECO:0000256" key="4">
    <source>
        <dbReference type="ARBA" id="ARBA00022840"/>
    </source>
</evidence>
<dbReference type="NCBIfam" id="NF010167">
    <property type="entry name" value="PRK13648.1"/>
    <property type="match status" value="2"/>
</dbReference>
<comment type="similarity">
    <text evidence="1">Belongs to the ABC transporter superfamily. Drug exporter-2 (TC 3.A.1.117) family.</text>
</comment>
<dbReference type="AlphaFoldDB" id="A0A9J6PN41"/>
<name>A0A9J6PN41_9GAMM</name>
<reference evidence="6" key="1">
    <citation type="submission" date="2022-09" db="EMBL/GenBank/DDBJ databases">
        <title>Winslowiella arboricola sp. nov., isolated from bleeding cankers on broadleaf hosts.</title>
        <authorList>
            <person name="Brady C."/>
            <person name="Kaur S."/>
            <person name="Crampton B."/>
            <person name="Maddock D."/>
            <person name="Arnold D."/>
            <person name="Denman S."/>
        </authorList>
    </citation>
    <scope>NUCLEOTIDE SEQUENCE</scope>
    <source>
        <strain evidence="6">BAC 15a-03b</strain>
    </source>
</reference>
<dbReference type="GO" id="GO:0015833">
    <property type="term" value="P:peptide transport"/>
    <property type="evidence" value="ECO:0007669"/>
    <property type="project" value="InterPro"/>
</dbReference>
<dbReference type="InterPro" id="IPR003439">
    <property type="entry name" value="ABC_transporter-like_ATP-bd"/>
</dbReference>
<dbReference type="CDD" id="cd03257">
    <property type="entry name" value="ABC_NikE_OppD_transporters"/>
    <property type="match status" value="2"/>
</dbReference>
<dbReference type="InterPro" id="IPR013563">
    <property type="entry name" value="Oligopep_ABC_C"/>
</dbReference>
<keyword evidence="4 6" id="KW-0067">ATP-binding</keyword>
<keyword evidence="2" id="KW-0813">Transport</keyword>
<dbReference type="GO" id="GO:0055085">
    <property type="term" value="P:transmembrane transport"/>
    <property type="evidence" value="ECO:0007669"/>
    <property type="project" value="UniProtKB-ARBA"/>
</dbReference>
<organism evidence="6 7">
    <name type="scientific">Winslowiella arboricola</name>
    <dbReference type="NCBI Taxonomy" id="2978220"/>
    <lineage>
        <taxon>Bacteria</taxon>
        <taxon>Pseudomonadati</taxon>
        <taxon>Pseudomonadota</taxon>
        <taxon>Gammaproteobacteria</taxon>
        <taxon>Enterobacterales</taxon>
        <taxon>Erwiniaceae</taxon>
        <taxon>Winslowiella</taxon>
    </lineage>
</organism>
<dbReference type="InterPro" id="IPR027417">
    <property type="entry name" value="P-loop_NTPase"/>
</dbReference>
<dbReference type="PANTHER" id="PTHR43776">
    <property type="entry name" value="TRANSPORT ATP-BINDING PROTEIN"/>
    <property type="match status" value="1"/>
</dbReference>
<dbReference type="EMBL" id="JAODIM010000043">
    <property type="protein sequence ID" value="MCU5779729.1"/>
    <property type="molecule type" value="Genomic_DNA"/>
</dbReference>
<dbReference type="InterPro" id="IPR017871">
    <property type="entry name" value="ABC_transporter-like_CS"/>
</dbReference>
<dbReference type="PROSITE" id="PS00211">
    <property type="entry name" value="ABC_TRANSPORTER_1"/>
    <property type="match status" value="2"/>
</dbReference>
<accession>A0A9J6PN41</accession>
<dbReference type="NCBIfam" id="NF007739">
    <property type="entry name" value="PRK10419.1"/>
    <property type="match status" value="2"/>
</dbReference>
<evidence type="ECO:0000256" key="2">
    <source>
        <dbReference type="ARBA" id="ARBA00022448"/>
    </source>
</evidence>
<dbReference type="SUPFAM" id="SSF52540">
    <property type="entry name" value="P-loop containing nucleoside triphosphate hydrolases"/>
    <property type="match status" value="2"/>
</dbReference>
<dbReference type="PANTHER" id="PTHR43776:SF7">
    <property type="entry name" value="D,D-DIPEPTIDE TRANSPORT ATP-BINDING PROTEIN DDPF-RELATED"/>
    <property type="match status" value="1"/>
</dbReference>
<dbReference type="Pfam" id="PF08352">
    <property type="entry name" value="oligo_HPY"/>
    <property type="match status" value="1"/>
</dbReference>
<evidence type="ECO:0000313" key="7">
    <source>
        <dbReference type="Proteomes" id="UP001064262"/>
    </source>
</evidence>
<evidence type="ECO:0000313" key="6">
    <source>
        <dbReference type="EMBL" id="MCU5779729.1"/>
    </source>
</evidence>
<dbReference type="GO" id="GO:0005524">
    <property type="term" value="F:ATP binding"/>
    <property type="evidence" value="ECO:0007669"/>
    <property type="project" value="UniProtKB-KW"/>
</dbReference>
<keyword evidence="3" id="KW-0547">Nucleotide-binding</keyword>
<dbReference type="RefSeq" id="WP_267141865.1">
    <property type="nucleotide sequence ID" value="NZ_JAODIL010000063.1"/>
</dbReference>
<evidence type="ECO:0000259" key="5">
    <source>
        <dbReference type="PROSITE" id="PS50893"/>
    </source>
</evidence>
<dbReference type="GO" id="GO:0016887">
    <property type="term" value="F:ATP hydrolysis activity"/>
    <property type="evidence" value="ECO:0007669"/>
    <property type="project" value="InterPro"/>
</dbReference>
<dbReference type="PROSITE" id="PS50893">
    <property type="entry name" value="ABC_TRANSPORTER_2"/>
    <property type="match status" value="2"/>
</dbReference>
<dbReference type="Proteomes" id="UP001064262">
    <property type="component" value="Unassembled WGS sequence"/>
</dbReference>
<evidence type="ECO:0000256" key="1">
    <source>
        <dbReference type="ARBA" id="ARBA00006526"/>
    </source>
</evidence>
<protein>
    <submittedName>
        <fullName evidence="6">ABC transporter ATP-binding protein</fullName>
    </submittedName>
</protein>
<feature type="domain" description="ABC transporter" evidence="5">
    <location>
        <begin position="278"/>
        <end position="519"/>
    </location>
</feature>